<dbReference type="OrthoDB" id="4455793at2759"/>
<dbReference type="Gene3D" id="3.30.10.10">
    <property type="entry name" value="Trypsin Inhibitor V, subunit A"/>
    <property type="match status" value="1"/>
</dbReference>
<feature type="chain" id="PRO_5036430992" description="Elastase inhibitor" evidence="1">
    <location>
        <begin position="20"/>
        <end position="94"/>
    </location>
</feature>
<accession>A0A8H6PSU6</accession>
<feature type="signal peptide" evidence="1">
    <location>
        <begin position="1"/>
        <end position="19"/>
    </location>
</feature>
<dbReference type="AlphaFoldDB" id="A0A8H6PSU6"/>
<dbReference type="EMBL" id="JACBAD010002120">
    <property type="protein sequence ID" value="KAF7114919.1"/>
    <property type="molecule type" value="Genomic_DNA"/>
</dbReference>
<evidence type="ECO:0000313" key="4">
    <source>
        <dbReference type="Proteomes" id="UP000630445"/>
    </source>
</evidence>
<evidence type="ECO:0000313" key="5">
    <source>
        <dbReference type="Proteomes" id="UP000662466"/>
    </source>
</evidence>
<keyword evidence="1" id="KW-0732">Signal</keyword>
<dbReference type="EMBL" id="JACBAF010002275">
    <property type="protein sequence ID" value="KAF7159441.1"/>
    <property type="molecule type" value="Genomic_DNA"/>
</dbReference>
<proteinExistence type="predicted"/>
<protein>
    <recommendedName>
        <fullName evidence="6">Elastase inhibitor</fullName>
    </recommendedName>
</protein>
<sequence>MKFPIAPLLALAGLHSVHAGRCPSPSDPKTCEKEAQLVNKEMVGQKYTDAIANTLQSDPIRVIHPDDVITLEYSASRLNIHLDDNDKILSANCA</sequence>
<dbReference type="Proteomes" id="UP000630445">
    <property type="component" value="Unassembled WGS sequence"/>
</dbReference>
<gene>
    <name evidence="2" type="ORF">CNMCM5793_000689</name>
    <name evidence="3" type="ORF">CNMCM6106_006714</name>
</gene>
<evidence type="ECO:0000313" key="3">
    <source>
        <dbReference type="EMBL" id="KAF7159441.1"/>
    </source>
</evidence>
<name>A0A8H6PSU6_9EURO</name>
<keyword evidence="4" id="KW-1185">Reference proteome</keyword>
<dbReference type="Pfam" id="PF11720">
    <property type="entry name" value="Inhibitor_I78"/>
    <property type="match status" value="1"/>
</dbReference>
<organism evidence="3 5">
    <name type="scientific">Aspergillus hiratsukae</name>
    <dbReference type="NCBI Taxonomy" id="1194566"/>
    <lineage>
        <taxon>Eukaryota</taxon>
        <taxon>Fungi</taxon>
        <taxon>Dikarya</taxon>
        <taxon>Ascomycota</taxon>
        <taxon>Pezizomycotina</taxon>
        <taxon>Eurotiomycetes</taxon>
        <taxon>Eurotiomycetidae</taxon>
        <taxon>Eurotiales</taxon>
        <taxon>Aspergillaceae</taxon>
        <taxon>Aspergillus</taxon>
        <taxon>Aspergillus subgen. Fumigati</taxon>
    </lineage>
</organism>
<dbReference type="Proteomes" id="UP000662466">
    <property type="component" value="Unassembled WGS sequence"/>
</dbReference>
<evidence type="ECO:0000256" key="1">
    <source>
        <dbReference type="SAM" id="SignalP"/>
    </source>
</evidence>
<dbReference type="InterPro" id="IPR021719">
    <property type="entry name" value="Prot_inh_I78"/>
</dbReference>
<reference evidence="3" key="1">
    <citation type="submission" date="2020-06" db="EMBL/GenBank/DDBJ databases">
        <title>Draft genome sequences of strains closely related to Aspergillus parafelis and Aspergillus hiratsukae.</title>
        <authorList>
            <person name="Dos Santos R.A.C."/>
            <person name="Rivero-Menendez O."/>
            <person name="Steenwyk J.L."/>
            <person name="Mead M.E."/>
            <person name="Goldman G.H."/>
            <person name="Alastruey-Izquierdo A."/>
            <person name="Rokas A."/>
        </authorList>
    </citation>
    <scope>NUCLEOTIDE SEQUENCE</scope>
    <source>
        <strain evidence="2">CNM-CM5793</strain>
        <strain evidence="3">CNM-CM6106</strain>
    </source>
</reference>
<evidence type="ECO:0008006" key="6">
    <source>
        <dbReference type="Google" id="ProtNLM"/>
    </source>
</evidence>
<evidence type="ECO:0000313" key="2">
    <source>
        <dbReference type="EMBL" id="KAF7114919.1"/>
    </source>
</evidence>
<comment type="caution">
    <text evidence="3">The sequence shown here is derived from an EMBL/GenBank/DDBJ whole genome shotgun (WGS) entry which is preliminary data.</text>
</comment>